<evidence type="ECO:0000313" key="2">
    <source>
        <dbReference type="EMBL" id="MDG4717063.1"/>
    </source>
</evidence>
<keyword evidence="1" id="KW-0472">Membrane</keyword>
<feature type="transmembrane region" description="Helical" evidence="1">
    <location>
        <begin position="7"/>
        <end position="37"/>
    </location>
</feature>
<sequence>MQKLNTTLVYILSVVGIICCCIYGLGTISAIVAIIIATQELKKYNANPEEYSNGPAMKNAKIFAIVSLFISFIGLAFIIWVLVNPCEFFDWYIGLFENNPNIPEESLEQLYEAAERAGCR</sequence>
<keyword evidence="3" id="KW-1185">Reference proteome</keyword>
<feature type="transmembrane region" description="Helical" evidence="1">
    <location>
        <begin position="62"/>
        <end position="83"/>
    </location>
</feature>
<proteinExistence type="predicted"/>
<gene>
    <name evidence="2" type="ORF">P7122_14345</name>
</gene>
<name>A0ABT6G508_9FLAO</name>
<reference evidence="2 3" key="1">
    <citation type="submission" date="2023-03" db="EMBL/GenBank/DDBJ databases">
        <title>Strain YYF002 represents a novel species in the genus Winogradskyella isolated from seawater.</title>
        <authorList>
            <person name="Fu Z.-Y."/>
        </authorList>
    </citation>
    <scope>NUCLEOTIDE SEQUENCE [LARGE SCALE GENOMIC DNA]</scope>
    <source>
        <strain evidence="2 3">YYF002</strain>
    </source>
</reference>
<comment type="caution">
    <text evidence="2">The sequence shown here is derived from an EMBL/GenBank/DDBJ whole genome shotgun (WGS) entry which is preliminary data.</text>
</comment>
<dbReference type="EMBL" id="JARSBN010000009">
    <property type="protein sequence ID" value="MDG4717063.1"/>
    <property type="molecule type" value="Genomic_DNA"/>
</dbReference>
<accession>A0ABT6G508</accession>
<dbReference type="RefSeq" id="WP_278006485.1">
    <property type="nucleotide sequence ID" value="NZ_JARSBN010000009.1"/>
</dbReference>
<evidence type="ECO:0000256" key="1">
    <source>
        <dbReference type="SAM" id="Phobius"/>
    </source>
</evidence>
<dbReference type="NCBIfam" id="NF040945">
    <property type="entry name" value="CCC_membrane"/>
    <property type="match status" value="1"/>
</dbReference>
<keyword evidence="1" id="KW-0812">Transmembrane</keyword>
<organism evidence="2 3">
    <name type="scientific">Winogradskyella marincola</name>
    <dbReference type="NCBI Taxonomy" id="3037795"/>
    <lineage>
        <taxon>Bacteria</taxon>
        <taxon>Pseudomonadati</taxon>
        <taxon>Bacteroidota</taxon>
        <taxon>Flavobacteriia</taxon>
        <taxon>Flavobacteriales</taxon>
        <taxon>Flavobacteriaceae</taxon>
        <taxon>Winogradskyella</taxon>
    </lineage>
</organism>
<dbReference type="Proteomes" id="UP001529085">
    <property type="component" value="Unassembled WGS sequence"/>
</dbReference>
<keyword evidence="1" id="KW-1133">Transmembrane helix</keyword>
<evidence type="ECO:0000313" key="3">
    <source>
        <dbReference type="Proteomes" id="UP001529085"/>
    </source>
</evidence>
<protein>
    <submittedName>
        <fullName evidence="2">CCC motif membrane protein</fullName>
    </submittedName>
</protein>